<dbReference type="EMBL" id="SMLL01000001">
    <property type="protein sequence ID" value="TFZ04868.1"/>
    <property type="molecule type" value="Genomic_DNA"/>
</dbReference>
<dbReference type="OrthoDB" id="8909965at2"/>
<reference evidence="2 3" key="1">
    <citation type="submission" date="2019-03" db="EMBL/GenBank/DDBJ databases">
        <title>Ramlibacter rhizophilus CCTCC AB2015357, whole genome shotgun sequence.</title>
        <authorList>
            <person name="Zhang X."/>
            <person name="Feng G."/>
            <person name="Zhu H."/>
        </authorList>
    </citation>
    <scope>NUCLEOTIDE SEQUENCE [LARGE SCALE GENOMIC DNA]</scope>
    <source>
        <strain evidence="2 3">CCTCC AB2015357</strain>
    </source>
</reference>
<name>A0A4Z0C2Z9_9BURK</name>
<evidence type="ECO:0000256" key="1">
    <source>
        <dbReference type="SAM" id="MobiDB-lite"/>
    </source>
</evidence>
<evidence type="ECO:0000313" key="2">
    <source>
        <dbReference type="EMBL" id="TFZ04868.1"/>
    </source>
</evidence>
<accession>A0A4Z0C2Z9</accession>
<dbReference type="AlphaFoldDB" id="A0A4Z0C2Z9"/>
<feature type="compositionally biased region" description="Low complexity" evidence="1">
    <location>
        <begin position="37"/>
        <end position="61"/>
    </location>
</feature>
<gene>
    <name evidence="2" type="ORF">EZ242_03735</name>
</gene>
<dbReference type="RefSeq" id="WP_135283751.1">
    <property type="nucleotide sequence ID" value="NZ_SMLL01000001.1"/>
</dbReference>
<sequence length="93" mass="9285">MTQTSIGSGPNRGGNENPGTDPGAKTFGENAPPREPPAGADALDPAAPDVPAGVPGAPAKPGVKKGPESFPDGPNVENSPWEPDAARGNPPRR</sequence>
<comment type="caution">
    <text evidence="2">The sequence shown here is derived from an EMBL/GenBank/DDBJ whole genome shotgun (WGS) entry which is preliminary data.</text>
</comment>
<proteinExistence type="predicted"/>
<keyword evidence="3" id="KW-1185">Reference proteome</keyword>
<evidence type="ECO:0000313" key="3">
    <source>
        <dbReference type="Proteomes" id="UP000297564"/>
    </source>
</evidence>
<protein>
    <submittedName>
        <fullName evidence="2">Uncharacterized protein</fullName>
    </submittedName>
</protein>
<dbReference type="Proteomes" id="UP000297564">
    <property type="component" value="Unassembled WGS sequence"/>
</dbReference>
<organism evidence="2 3">
    <name type="scientific">Ramlibacter rhizophilus</name>
    <dbReference type="NCBI Taxonomy" id="1781167"/>
    <lineage>
        <taxon>Bacteria</taxon>
        <taxon>Pseudomonadati</taxon>
        <taxon>Pseudomonadota</taxon>
        <taxon>Betaproteobacteria</taxon>
        <taxon>Burkholderiales</taxon>
        <taxon>Comamonadaceae</taxon>
        <taxon>Ramlibacter</taxon>
    </lineage>
</organism>
<feature type="region of interest" description="Disordered" evidence="1">
    <location>
        <begin position="1"/>
        <end position="93"/>
    </location>
</feature>